<evidence type="ECO:0000313" key="2">
    <source>
        <dbReference type="Proteomes" id="UP001164746"/>
    </source>
</evidence>
<reference evidence="1" key="1">
    <citation type="submission" date="2022-11" db="EMBL/GenBank/DDBJ databases">
        <title>Centuries of genome instability and evolution in soft-shell clam transmissible cancer (bioRxiv).</title>
        <authorList>
            <person name="Hart S.F.M."/>
            <person name="Yonemitsu M.A."/>
            <person name="Giersch R.M."/>
            <person name="Beal B.F."/>
            <person name="Arriagada G."/>
            <person name="Davis B.W."/>
            <person name="Ostrander E.A."/>
            <person name="Goff S.P."/>
            <person name="Metzger M.J."/>
        </authorList>
    </citation>
    <scope>NUCLEOTIDE SEQUENCE</scope>
    <source>
        <strain evidence="1">MELC-2E11</strain>
        <tissue evidence="1">Siphon/mantle</tissue>
    </source>
</reference>
<dbReference type="Gene3D" id="2.60.120.260">
    <property type="entry name" value="Galactose-binding domain-like"/>
    <property type="match status" value="1"/>
</dbReference>
<dbReference type="InterPro" id="IPR008979">
    <property type="entry name" value="Galactose-bd-like_sf"/>
</dbReference>
<proteinExistence type="predicted"/>
<sequence>MPPKQQIIKREVNSLSPSREAERLRNVEIYIGYEQHNYKSLVAFHSGVVGASVTFTLNPAKLGRWVEVTRNPPFETLALCEFAMYTDRIPTGEPVATILNISSAMQCVIKCWEKLCTFAFYDNDTVE</sequence>
<feature type="non-terminal residue" evidence="1">
    <location>
        <position position="127"/>
    </location>
</feature>
<keyword evidence="2" id="KW-1185">Reference proteome</keyword>
<protein>
    <submittedName>
        <fullName evidence="1">Uncharacterized protein</fullName>
    </submittedName>
</protein>
<accession>A0ABY7ETC0</accession>
<dbReference type="EMBL" id="CP111019">
    <property type="protein sequence ID" value="WAR12535.1"/>
    <property type="molecule type" value="Genomic_DNA"/>
</dbReference>
<evidence type="ECO:0000313" key="1">
    <source>
        <dbReference type="EMBL" id="WAR12535.1"/>
    </source>
</evidence>
<dbReference type="SUPFAM" id="SSF49785">
    <property type="entry name" value="Galactose-binding domain-like"/>
    <property type="match status" value="1"/>
</dbReference>
<dbReference type="Proteomes" id="UP001164746">
    <property type="component" value="Chromosome 8"/>
</dbReference>
<gene>
    <name evidence="1" type="ORF">MAR_026715</name>
</gene>
<organism evidence="1 2">
    <name type="scientific">Mya arenaria</name>
    <name type="common">Soft-shell clam</name>
    <dbReference type="NCBI Taxonomy" id="6604"/>
    <lineage>
        <taxon>Eukaryota</taxon>
        <taxon>Metazoa</taxon>
        <taxon>Spiralia</taxon>
        <taxon>Lophotrochozoa</taxon>
        <taxon>Mollusca</taxon>
        <taxon>Bivalvia</taxon>
        <taxon>Autobranchia</taxon>
        <taxon>Heteroconchia</taxon>
        <taxon>Euheterodonta</taxon>
        <taxon>Imparidentia</taxon>
        <taxon>Neoheterodontei</taxon>
        <taxon>Myida</taxon>
        <taxon>Myoidea</taxon>
        <taxon>Myidae</taxon>
        <taxon>Mya</taxon>
    </lineage>
</organism>
<name>A0ABY7ETC0_MYAAR</name>